<sequence>MSKAREELVHLIDELPEAEVSTPLSTARALAPRKARGDRPWPPAFFGSIKHAANGRTDNASRVDELLAETGFGQDFRG</sequence>
<dbReference type="Proteomes" id="UP000569914">
    <property type="component" value="Unassembled WGS sequence"/>
</dbReference>
<evidence type="ECO:0000313" key="3">
    <source>
        <dbReference type="Proteomes" id="UP000569914"/>
    </source>
</evidence>
<name>A0A7Y9IEH6_9ACTN</name>
<comment type="caution">
    <text evidence="2">The sequence shown here is derived from an EMBL/GenBank/DDBJ whole genome shotgun (WGS) entry which is preliminary data.</text>
</comment>
<reference evidence="2 3" key="1">
    <citation type="submission" date="2020-07" db="EMBL/GenBank/DDBJ databases">
        <title>Sequencing the genomes of 1000 actinobacteria strains.</title>
        <authorList>
            <person name="Klenk H.-P."/>
        </authorList>
    </citation>
    <scope>NUCLEOTIDE SEQUENCE [LARGE SCALE GENOMIC DNA]</scope>
    <source>
        <strain evidence="2 3">DSM 22083</strain>
    </source>
</reference>
<protein>
    <submittedName>
        <fullName evidence="2">Uncharacterized protein</fullName>
    </submittedName>
</protein>
<dbReference type="AlphaFoldDB" id="A0A7Y9IEH6"/>
<evidence type="ECO:0000313" key="2">
    <source>
        <dbReference type="EMBL" id="NYE75305.1"/>
    </source>
</evidence>
<evidence type="ECO:0000256" key="1">
    <source>
        <dbReference type="SAM" id="MobiDB-lite"/>
    </source>
</evidence>
<organism evidence="2 3">
    <name type="scientific">Microlunatus parietis</name>
    <dbReference type="NCBI Taxonomy" id="682979"/>
    <lineage>
        <taxon>Bacteria</taxon>
        <taxon>Bacillati</taxon>
        <taxon>Actinomycetota</taxon>
        <taxon>Actinomycetes</taxon>
        <taxon>Propionibacteriales</taxon>
        <taxon>Propionibacteriaceae</taxon>
        <taxon>Microlunatus</taxon>
    </lineage>
</organism>
<proteinExistence type="predicted"/>
<dbReference type="RefSeq" id="WP_179757833.1">
    <property type="nucleotide sequence ID" value="NZ_JACCBU010000001.1"/>
</dbReference>
<accession>A0A7Y9IEH6</accession>
<feature type="region of interest" description="Disordered" evidence="1">
    <location>
        <begin position="23"/>
        <end position="42"/>
    </location>
</feature>
<gene>
    <name evidence="2" type="ORF">BKA15_006634</name>
</gene>
<keyword evidence="3" id="KW-1185">Reference proteome</keyword>
<dbReference type="EMBL" id="JACCBU010000001">
    <property type="protein sequence ID" value="NYE75305.1"/>
    <property type="molecule type" value="Genomic_DNA"/>
</dbReference>